<dbReference type="EMBL" id="CP151767">
    <property type="protein sequence ID" value="WZU66459.1"/>
    <property type="molecule type" value="Genomic_DNA"/>
</dbReference>
<evidence type="ECO:0000256" key="4">
    <source>
        <dbReference type="SAM" id="MobiDB-lite"/>
    </source>
</evidence>
<keyword evidence="1" id="KW-0805">Transcription regulation</keyword>
<dbReference type="PROSITE" id="PS51077">
    <property type="entry name" value="HTH_ICLR"/>
    <property type="match status" value="1"/>
</dbReference>
<dbReference type="InterPro" id="IPR036390">
    <property type="entry name" value="WH_DNA-bd_sf"/>
</dbReference>
<dbReference type="GO" id="GO:0003700">
    <property type="term" value="F:DNA-binding transcription factor activity"/>
    <property type="evidence" value="ECO:0007669"/>
    <property type="project" value="TreeGrafter"/>
</dbReference>
<dbReference type="Pfam" id="PF01614">
    <property type="entry name" value="IclR_C"/>
    <property type="match status" value="1"/>
</dbReference>
<dbReference type="InterPro" id="IPR036388">
    <property type="entry name" value="WH-like_DNA-bd_sf"/>
</dbReference>
<feature type="region of interest" description="Disordered" evidence="4">
    <location>
        <begin position="1"/>
        <end position="31"/>
    </location>
</feature>
<keyword evidence="3" id="KW-0804">Transcription</keyword>
<organism evidence="7 8">
    <name type="scientific">Yoonia rhodophyticola</name>
    <dbReference type="NCBI Taxonomy" id="3137370"/>
    <lineage>
        <taxon>Bacteria</taxon>
        <taxon>Pseudomonadati</taxon>
        <taxon>Pseudomonadota</taxon>
        <taxon>Alphaproteobacteria</taxon>
        <taxon>Rhodobacterales</taxon>
        <taxon>Paracoccaceae</taxon>
        <taxon>Yoonia</taxon>
    </lineage>
</organism>
<evidence type="ECO:0000313" key="8">
    <source>
        <dbReference type="Proteomes" id="UP001470809"/>
    </source>
</evidence>
<dbReference type="Pfam" id="PF09339">
    <property type="entry name" value="HTH_IclR"/>
    <property type="match status" value="1"/>
</dbReference>
<dbReference type="AlphaFoldDB" id="A0AAN0M805"/>
<dbReference type="GO" id="GO:0045892">
    <property type="term" value="P:negative regulation of DNA-templated transcription"/>
    <property type="evidence" value="ECO:0007669"/>
    <property type="project" value="TreeGrafter"/>
</dbReference>
<protein>
    <submittedName>
        <fullName evidence="7">IclR family transcriptional regulator</fullName>
    </submittedName>
</protein>
<dbReference type="PANTHER" id="PTHR30136:SF8">
    <property type="entry name" value="TRANSCRIPTIONAL REGULATORY PROTEIN"/>
    <property type="match status" value="1"/>
</dbReference>
<reference evidence="7" key="1">
    <citation type="submission" date="2024-08" db="EMBL/GenBank/DDBJ databases">
        <title>Phylogenomic analyses of a clade within the roseobacter group suggest taxonomic reassignments of species of the genera Aestuariivita, Citreicella, Loktanella, Nautella, Pelagibaca, Ruegeria, Thalassobius, Thiobacimonas and Tropicibacter, and the proposal o.</title>
        <authorList>
            <person name="Jeon C.O."/>
        </authorList>
    </citation>
    <scope>NUCLEOTIDE SEQUENCE</scope>
    <source>
        <strain evidence="7">SS1-5</strain>
    </source>
</reference>
<dbReference type="KEGG" id="yrh:AABB31_15540"/>
<dbReference type="PROSITE" id="PS51078">
    <property type="entry name" value="ICLR_ED"/>
    <property type="match status" value="1"/>
</dbReference>
<dbReference type="SUPFAM" id="SSF55781">
    <property type="entry name" value="GAF domain-like"/>
    <property type="match status" value="1"/>
</dbReference>
<sequence>MSQNQTLKPLVRLQTPKPPLSAELQPGERKGVQSVERAFDILRIVEASAGPVGVAEIAQALDSSPSKVHHYLVSLVRCGALRQTGRGAYDLGTTSLGLGLSALSRLDTVDRTCEVAETLRDEIGEAVFVAVWGNRGPTIIRYFEGFKPLTVEARAGLVLPILTSATGRVFLAWGNEKQIVPLVAEEGDVKADAIKNAVLKADIGFVDGDLLPRIASLSAPVFAYNSDLSLAVTVLGWSGEYDHAPHGAVAQTLRAACQTLSKEFGR</sequence>
<dbReference type="Gene3D" id="3.30.450.40">
    <property type="match status" value="1"/>
</dbReference>
<dbReference type="InterPro" id="IPR029016">
    <property type="entry name" value="GAF-like_dom_sf"/>
</dbReference>
<feature type="domain" description="HTH iclR-type" evidence="5">
    <location>
        <begin position="32"/>
        <end position="93"/>
    </location>
</feature>
<dbReference type="SMART" id="SM00346">
    <property type="entry name" value="HTH_ICLR"/>
    <property type="match status" value="1"/>
</dbReference>
<dbReference type="InterPro" id="IPR050707">
    <property type="entry name" value="HTH_MetabolicPath_Reg"/>
</dbReference>
<feature type="domain" description="IclR-ED" evidence="6">
    <location>
        <begin position="94"/>
        <end position="266"/>
    </location>
</feature>
<keyword evidence="2" id="KW-0238">DNA-binding</keyword>
<dbReference type="Gene3D" id="1.10.10.10">
    <property type="entry name" value="Winged helix-like DNA-binding domain superfamily/Winged helix DNA-binding domain"/>
    <property type="match status" value="1"/>
</dbReference>
<evidence type="ECO:0000256" key="2">
    <source>
        <dbReference type="ARBA" id="ARBA00023125"/>
    </source>
</evidence>
<evidence type="ECO:0000259" key="6">
    <source>
        <dbReference type="PROSITE" id="PS51078"/>
    </source>
</evidence>
<evidence type="ECO:0000259" key="5">
    <source>
        <dbReference type="PROSITE" id="PS51077"/>
    </source>
</evidence>
<name>A0AAN0M805_9RHOB</name>
<accession>A0AAN0M805</accession>
<dbReference type="RefSeq" id="WP_342075782.1">
    <property type="nucleotide sequence ID" value="NZ_CP151767.2"/>
</dbReference>
<dbReference type="InterPro" id="IPR005471">
    <property type="entry name" value="Tscrpt_reg_IclR_N"/>
</dbReference>
<evidence type="ECO:0000313" key="7">
    <source>
        <dbReference type="EMBL" id="WZU66459.1"/>
    </source>
</evidence>
<dbReference type="GO" id="GO:0003677">
    <property type="term" value="F:DNA binding"/>
    <property type="evidence" value="ECO:0007669"/>
    <property type="project" value="UniProtKB-KW"/>
</dbReference>
<dbReference type="SUPFAM" id="SSF46785">
    <property type="entry name" value="Winged helix' DNA-binding domain"/>
    <property type="match status" value="1"/>
</dbReference>
<dbReference type="Proteomes" id="UP001470809">
    <property type="component" value="Chromosome"/>
</dbReference>
<dbReference type="InterPro" id="IPR014757">
    <property type="entry name" value="Tscrpt_reg_IclR_C"/>
</dbReference>
<proteinExistence type="predicted"/>
<keyword evidence="8" id="KW-1185">Reference proteome</keyword>
<evidence type="ECO:0000256" key="3">
    <source>
        <dbReference type="ARBA" id="ARBA00023163"/>
    </source>
</evidence>
<evidence type="ECO:0000256" key="1">
    <source>
        <dbReference type="ARBA" id="ARBA00023015"/>
    </source>
</evidence>
<gene>
    <name evidence="7" type="ORF">AABB31_15540</name>
</gene>
<dbReference type="PANTHER" id="PTHR30136">
    <property type="entry name" value="HELIX-TURN-HELIX TRANSCRIPTIONAL REGULATOR, ICLR FAMILY"/>
    <property type="match status" value="1"/>
</dbReference>